<feature type="non-terminal residue" evidence="1">
    <location>
        <position position="48"/>
    </location>
</feature>
<comment type="caution">
    <text evidence="1">The sequence shown here is derived from an EMBL/GenBank/DDBJ whole genome shotgun (WGS) entry which is preliminary data.</text>
</comment>
<gene>
    <name evidence="1" type="ORF">LCGC14_1954610</name>
</gene>
<reference evidence="1" key="1">
    <citation type="journal article" date="2015" name="Nature">
        <title>Complex archaea that bridge the gap between prokaryotes and eukaryotes.</title>
        <authorList>
            <person name="Spang A."/>
            <person name="Saw J.H."/>
            <person name="Jorgensen S.L."/>
            <person name="Zaremba-Niedzwiedzka K."/>
            <person name="Martijn J."/>
            <person name="Lind A.E."/>
            <person name="van Eijk R."/>
            <person name="Schleper C."/>
            <person name="Guy L."/>
            <person name="Ettema T.J."/>
        </authorList>
    </citation>
    <scope>NUCLEOTIDE SEQUENCE</scope>
</reference>
<protein>
    <submittedName>
        <fullName evidence="1">Uncharacterized protein</fullName>
    </submittedName>
</protein>
<dbReference type="EMBL" id="LAZR01021401">
    <property type="protein sequence ID" value="KKL85456.1"/>
    <property type="molecule type" value="Genomic_DNA"/>
</dbReference>
<name>A0A0F9G4S9_9ZZZZ</name>
<sequence>MCKFSPKSGLKRIDPCMRDLINALKQQGIETLGCCCGHGKYPMTIIYR</sequence>
<organism evidence="1">
    <name type="scientific">marine sediment metagenome</name>
    <dbReference type="NCBI Taxonomy" id="412755"/>
    <lineage>
        <taxon>unclassified sequences</taxon>
        <taxon>metagenomes</taxon>
        <taxon>ecological metagenomes</taxon>
    </lineage>
</organism>
<accession>A0A0F9G4S9</accession>
<evidence type="ECO:0000313" key="1">
    <source>
        <dbReference type="EMBL" id="KKL85456.1"/>
    </source>
</evidence>
<proteinExistence type="predicted"/>
<dbReference type="AlphaFoldDB" id="A0A0F9G4S9"/>